<keyword evidence="3" id="KW-0677">Repeat</keyword>
<comment type="caution">
    <text evidence="7">The sequence shown here is derived from an EMBL/GenBank/DDBJ whole genome shotgun (WGS) entry which is preliminary data.</text>
</comment>
<name>A0AAD5UEB6_9FUNG</name>
<keyword evidence="6" id="KW-0175">Coiled coil</keyword>
<comment type="subcellular location">
    <subcellularLocation>
        <location evidence="1">Cell projection</location>
        <location evidence="1">Cilium</location>
    </subcellularLocation>
</comment>
<dbReference type="Proteomes" id="UP001210925">
    <property type="component" value="Unassembled WGS sequence"/>
</dbReference>
<gene>
    <name evidence="7" type="primary">DNAAF1</name>
    <name evidence="7" type="ORF">HK103_006114</name>
</gene>
<evidence type="ECO:0000256" key="5">
    <source>
        <dbReference type="ARBA" id="ARBA00023273"/>
    </source>
</evidence>
<keyword evidence="2" id="KW-0433">Leucine-rich repeat</keyword>
<dbReference type="SUPFAM" id="SSF52075">
    <property type="entry name" value="Outer arm dynein light chain 1"/>
    <property type="match status" value="1"/>
</dbReference>
<evidence type="ECO:0000256" key="6">
    <source>
        <dbReference type="SAM" id="Coils"/>
    </source>
</evidence>
<evidence type="ECO:0000313" key="7">
    <source>
        <dbReference type="EMBL" id="KAJ3255747.1"/>
    </source>
</evidence>
<feature type="coiled-coil region" evidence="6">
    <location>
        <begin position="439"/>
        <end position="470"/>
    </location>
</feature>
<accession>A0AAD5UEB6</accession>
<protein>
    <submittedName>
        <fullName evidence="7">Dynein assembly factor 1, axonemal</fullName>
    </submittedName>
</protein>
<evidence type="ECO:0000313" key="8">
    <source>
        <dbReference type="Proteomes" id="UP001210925"/>
    </source>
</evidence>
<dbReference type="Gene3D" id="3.80.10.10">
    <property type="entry name" value="Ribonuclease Inhibitor"/>
    <property type="match status" value="2"/>
</dbReference>
<evidence type="ECO:0000256" key="3">
    <source>
        <dbReference type="ARBA" id="ARBA00022737"/>
    </source>
</evidence>
<sequence>MLSDINLDAKSWLARRRNAKEVDEKGNTLMTLAYLKQLCKEQKVYQTPELNDILYLHFKGFSKIENLDLYTGLKSLWLEGNGISKIENIETIENLDKLEKLDTLNVGNNLIKKIRGLGNLKQLKTLQIQNNFLANYDDISGLLDCPSITVLDLSNNKIEDPEIVSILERMPNLAVLNLMGNPVIRKIANYRRVLVSKIKTLTYLDDRPIFEKERLTTDAWAVGGMEGERLERERIYEEEKKKQEANFEAMRILQETGRKKRLEKYGKEQEPVLSEKMQEFKDEMLARIEPKNESIIEEIDAESSATEQDEETENEADVHDDLLEEVYEERQATAKIEEHHVPPRKMEIIKEPSSLNNSPFESNANVKSEPKKVLIEEITPESNDHLAHKNEYQPIITDEDIKEANALQYQLDTEQSIPTILINDLHLEEDVRYTAPVEQSQAEKEILREMERLEDEVEQESLLNEEEKAEIVEMLHERVEKYVGVKIEQVDDEIEVITTDGYSKQSTLVELDERKKAW</sequence>
<proteinExistence type="predicted"/>
<keyword evidence="8" id="KW-1185">Reference proteome</keyword>
<evidence type="ECO:0000256" key="4">
    <source>
        <dbReference type="ARBA" id="ARBA00023069"/>
    </source>
</evidence>
<dbReference type="PROSITE" id="PS51450">
    <property type="entry name" value="LRR"/>
    <property type="match status" value="3"/>
</dbReference>
<dbReference type="PANTHER" id="PTHR45973">
    <property type="entry name" value="PROTEIN PHOSPHATASE 1 REGULATORY SUBUNIT SDS22-RELATED"/>
    <property type="match status" value="1"/>
</dbReference>
<keyword evidence="5" id="KW-0966">Cell projection</keyword>
<evidence type="ECO:0000256" key="2">
    <source>
        <dbReference type="ARBA" id="ARBA00022614"/>
    </source>
</evidence>
<dbReference type="EMBL" id="JADGKB010000061">
    <property type="protein sequence ID" value="KAJ3255747.1"/>
    <property type="molecule type" value="Genomic_DNA"/>
</dbReference>
<keyword evidence="4" id="KW-0969">Cilium</keyword>
<reference evidence="7" key="1">
    <citation type="submission" date="2020-05" db="EMBL/GenBank/DDBJ databases">
        <title>Phylogenomic resolution of chytrid fungi.</title>
        <authorList>
            <person name="Stajich J.E."/>
            <person name="Amses K."/>
            <person name="Simmons R."/>
            <person name="Seto K."/>
            <person name="Myers J."/>
            <person name="Bonds A."/>
            <person name="Quandt C.A."/>
            <person name="Barry K."/>
            <person name="Liu P."/>
            <person name="Grigoriev I."/>
            <person name="Longcore J.E."/>
            <person name="James T.Y."/>
        </authorList>
    </citation>
    <scope>NUCLEOTIDE SEQUENCE</scope>
    <source>
        <strain evidence="7">PLAUS21</strain>
    </source>
</reference>
<dbReference type="InterPro" id="IPR001611">
    <property type="entry name" value="Leu-rich_rpt"/>
</dbReference>
<dbReference type="InterPro" id="IPR032675">
    <property type="entry name" value="LRR_dom_sf"/>
</dbReference>
<dbReference type="InterPro" id="IPR050576">
    <property type="entry name" value="Cilia_flagella_integrity"/>
</dbReference>
<organism evidence="7 8">
    <name type="scientific">Boothiomyces macroporosus</name>
    <dbReference type="NCBI Taxonomy" id="261099"/>
    <lineage>
        <taxon>Eukaryota</taxon>
        <taxon>Fungi</taxon>
        <taxon>Fungi incertae sedis</taxon>
        <taxon>Chytridiomycota</taxon>
        <taxon>Chytridiomycota incertae sedis</taxon>
        <taxon>Chytridiomycetes</taxon>
        <taxon>Rhizophydiales</taxon>
        <taxon>Terramycetaceae</taxon>
        <taxon>Boothiomyces</taxon>
    </lineage>
</organism>
<dbReference type="SMART" id="SM00365">
    <property type="entry name" value="LRR_SD22"/>
    <property type="match status" value="3"/>
</dbReference>
<evidence type="ECO:0000256" key="1">
    <source>
        <dbReference type="ARBA" id="ARBA00004138"/>
    </source>
</evidence>
<dbReference type="Pfam" id="PF14580">
    <property type="entry name" value="LRR_9"/>
    <property type="match status" value="1"/>
</dbReference>
<dbReference type="PANTHER" id="PTHR45973:SF9">
    <property type="entry name" value="LEUCINE-RICH REPEAT-CONTAINING PROTEIN 46"/>
    <property type="match status" value="1"/>
</dbReference>
<dbReference type="AlphaFoldDB" id="A0AAD5UEB6"/>